<reference evidence="1" key="1">
    <citation type="submission" date="2014-11" db="EMBL/GenBank/DDBJ databases">
        <authorList>
            <person name="Amaro Gonzalez C."/>
        </authorList>
    </citation>
    <scope>NUCLEOTIDE SEQUENCE</scope>
</reference>
<dbReference type="EMBL" id="GBXM01065879">
    <property type="protein sequence ID" value="JAH42698.1"/>
    <property type="molecule type" value="Transcribed_RNA"/>
</dbReference>
<reference evidence="1" key="2">
    <citation type="journal article" date="2015" name="Fish Shellfish Immunol.">
        <title>Early steps in the European eel (Anguilla anguilla)-Vibrio vulnificus interaction in the gills: Role of the RtxA13 toxin.</title>
        <authorList>
            <person name="Callol A."/>
            <person name="Pajuelo D."/>
            <person name="Ebbesson L."/>
            <person name="Teles M."/>
            <person name="MacKenzie S."/>
            <person name="Amaro C."/>
        </authorList>
    </citation>
    <scope>NUCLEOTIDE SEQUENCE</scope>
</reference>
<proteinExistence type="predicted"/>
<accession>A0A0E9SQ84</accession>
<name>A0A0E9SQ84_ANGAN</name>
<organism evidence="1">
    <name type="scientific">Anguilla anguilla</name>
    <name type="common">European freshwater eel</name>
    <name type="synonym">Muraena anguilla</name>
    <dbReference type="NCBI Taxonomy" id="7936"/>
    <lineage>
        <taxon>Eukaryota</taxon>
        <taxon>Metazoa</taxon>
        <taxon>Chordata</taxon>
        <taxon>Craniata</taxon>
        <taxon>Vertebrata</taxon>
        <taxon>Euteleostomi</taxon>
        <taxon>Actinopterygii</taxon>
        <taxon>Neopterygii</taxon>
        <taxon>Teleostei</taxon>
        <taxon>Anguilliformes</taxon>
        <taxon>Anguillidae</taxon>
        <taxon>Anguilla</taxon>
    </lineage>
</organism>
<evidence type="ECO:0000313" key="1">
    <source>
        <dbReference type="EMBL" id="JAH42698.1"/>
    </source>
</evidence>
<protein>
    <submittedName>
        <fullName evidence="1">Uncharacterized protein</fullName>
    </submittedName>
</protein>
<sequence length="43" mass="4693">MCDWSLCHPGKVSFDQQASCIATLGRVIPSWLEVSVPIHPKGV</sequence>
<dbReference type="AlphaFoldDB" id="A0A0E9SQ84"/>